<gene>
    <name evidence="3" type="ORF">PCOR1329_LOCUS40865</name>
</gene>
<dbReference type="EMBL" id="CAUYUJ010014926">
    <property type="protein sequence ID" value="CAK0847734.1"/>
    <property type="molecule type" value="Genomic_DNA"/>
</dbReference>
<name>A0ABN9TR82_9DINO</name>
<evidence type="ECO:0000259" key="2">
    <source>
        <dbReference type="Pfam" id="PF16209"/>
    </source>
</evidence>
<evidence type="ECO:0000313" key="3">
    <source>
        <dbReference type="EMBL" id="CAK0847734.1"/>
    </source>
</evidence>
<dbReference type="SUPFAM" id="SSF81653">
    <property type="entry name" value="Calcium ATPase, transduction domain A"/>
    <property type="match status" value="1"/>
</dbReference>
<dbReference type="PANTHER" id="PTHR24092:SF218">
    <property type="entry name" value="PHOSPHOLIPID-TRANSPORTING ATPASE"/>
    <property type="match status" value="1"/>
</dbReference>
<reference evidence="3" key="1">
    <citation type="submission" date="2023-10" db="EMBL/GenBank/DDBJ databases">
        <authorList>
            <person name="Chen Y."/>
            <person name="Shah S."/>
            <person name="Dougan E. K."/>
            <person name="Thang M."/>
            <person name="Chan C."/>
        </authorList>
    </citation>
    <scope>NUCLEOTIDE SEQUENCE [LARGE SCALE GENOMIC DNA]</scope>
</reference>
<dbReference type="Pfam" id="PF16209">
    <property type="entry name" value="PhoLip_ATPase_N"/>
    <property type="match status" value="1"/>
</dbReference>
<evidence type="ECO:0000313" key="4">
    <source>
        <dbReference type="Proteomes" id="UP001189429"/>
    </source>
</evidence>
<dbReference type="InterPro" id="IPR032631">
    <property type="entry name" value="P-type_ATPase_N"/>
</dbReference>
<protein>
    <recommendedName>
        <fullName evidence="2">P-type ATPase N-terminal domain-containing protein</fullName>
    </recommendedName>
</protein>
<comment type="caution">
    <text evidence="3">The sequence shown here is derived from an EMBL/GenBank/DDBJ whole genome shotgun (WGS) entry which is preliminary data.</text>
</comment>
<feature type="domain" description="P-type ATPase N-terminal" evidence="2">
    <location>
        <begin position="253"/>
        <end position="299"/>
    </location>
</feature>
<dbReference type="Proteomes" id="UP001189429">
    <property type="component" value="Unassembled WGS sequence"/>
</dbReference>
<proteinExistence type="predicted"/>
<feature type="compositionally biased region" description="Basic and acidic residues" evidence="1">
    <location>
        <begin position="19"/>
        <end position="33"/>
    </location>
</feature>
<feature type="region of interest" description="Disordered" evidence="1">
    <location>
        <begin position="121"/>
        <end position="154"/>
    </location>
</feature>
<accession>A0ABN9TR82</accession>
<feature type="region of interest" description="Disordered" evidence="1">
    <location>
        <begin position="1"/>
        <end position="33"/>
    </location>
</feature>
<evidence type="ECO:0000256" key="1">
    <source>
        <dbReference type="SAM" id="MobiDB-lite"/>
    </source>
</evidence>
<dbReference type="PANTHER" id="PTHR24092">
    <property type="entry name" value="PROBABLE PHOSPHOLIPID-TRANSPORTING ATPASE"/>
    <property type="match status" value="1"/>
</dbReference>
<sequence>MALHGDVDTNAVATPPRIRGSEARTAEKDTRRQRADGDEFLCLGGDAASDGIRNNVDADKDAQLEDIEQAKADMATSVQRTIGTLVRAATRAACASVCPDKRLFGGKIKGCISVDGSSTISVAPSPSNEPPTAKRAKESTISVAPSPNNEPPTVKRAKANIIKVGLGKGRLMESSERTSKGTAYSDSGLFARAVGRSGKTEKWSYLFRRGSSSRFKPADTGSMKGDDRKISVSNDGVEVFPRGLNRIKAGEPNTLRTTRFTLLTWIPLSLMHQFRRVANVYFLFICVIVVFPWSPKTWHSKLGPFFLVLLWTACKDLYEDLRRRRDDRAENSQVVRRLVKGKNGAQDRFEDITWNKVLVGDVLFIMKDDPFPADTLLLHPAGGTECFISTVMLDGETSLKERSAPSVFEAISRECGNQSGKWLTMQAEAETWAAEPKGVEDGADGRKDSDRITTMTPRTRIRDTTATAGTVLEEVGRDFTELEAEIHGYLSMISTLGLDVKLAAPTPTLHDVRGAVHMMGEDDVSSSATNVCPFGEINFLPRGCILRNTPWVIGIAGYVGDDTKVRMNAIGAA</sequence>
<dbReference type="SUPFAM" id="SSF81665">
    <property type="entry name" value="Calcium ATPase, transmembrane domain M"/>
    <property type="match status" value="1"/>
</dbReference>
<dbReference type="InterPro" id="IPR023298">
    <property type="entry name" value="ATPase_P-typ_TM_dom_sf"/>
</dbReference>
<dbReference type="Gene3D" id="2.70.150.10">
    <property type="entry name" value="Calcium-transporting ATPase, cytoplasmic transduction domain A"/>
    <property type="match status" value="1"/>
</dbReference>
<organism evidence="3 4">
    <name type="scientific">Prorocentrum cordatum</name>
    <dbReference type="NCBI Taxonomy" id="2364126"/>
    <lineage>
        <taxon>Eukaryota</taxon>
        <taxon>Sar</taxon>
        <taxon>Alveolata</taxon>
        <taxon>Dinophyceae</taxon>
        <taxon>Prorocentrales</taxon>
        <taxon>Prorocentraceae</taxon>
        <taxon>Prorocentrum</taxon>
    </lineage>
</organism>
<dbReference type="InterPro" id="IPR008250">
    <property type="entry name" value="ATPase_P-typ_transduc_dom_A_sf"/>
</dbReference>
<keyword evidence="4" id="KW-1185">Reference proteome</keyword>